<keyword evidence="4" id="KW-0564">Palmitate</keyword>
<dbReference type="Gene3D" id="2.130.10.10">
    <property type="entry name" value="YVTN repeat-like/Quinoprotein amine dehydrogenase"/>
    <property type="match status" value="1"/>
</dbReference>
<comment type="function">
    <text evidence="4">Part of the outer membrane protein assembly complex, which is involved in assembly and insertion of beta-barrel proteins into the outer membrane.</text>
</comment>
<dbReference type="NCBIfam" id="TIGR03300">
    <property type="entry name" value="assembly_YfgL"/>
    <property type="match status" value="1"/>
</dbReference>
<comment type="subunit">
    <text evidence="4">Part of the Bam complex.</text>
</comment>
<evidence type="ECO:0000256" key="2">
    <source>
        <dbReference type="ARBA" id="ARBA00023136"/>
    </source>
</evidence>
<evidence type="ECO:0000256" key="3">
    <source>
        <dbReference type="ARBA" id="ARBA00023237"/>
    </source>
</evidence>
<proteinExistence type="inferred from homology"/>
<keyword evidence="1 4" id="KW-0732">Signal</keyword>
<name>A0ABV7J6U0_9GAMM</name>
<dbReference type="EMBL" id="JBHRTS010000003">
    <property type="protein sequence ID" value="MFC3193848.1"/>
    <property type="molecule type" value="Genomic_DNA"/>
</dbReference>
<keyword evidence="7" id="KW-1185">Reference proteome</keyword>
<comment type="subcellular location">
    <subcellularLocation>
        <location evidence="4">Cell outer membrane</location>
        <topology evidence="4">Lipid-anchor</topology>
    </subcellularLocation>
</comment>
<dbReference type="InterPro" id="IPR015943">
    <property type="entry name" value="WD40/YVTN_repeat-like_dom_sf"/>
</dbReference>
<evidence type="ECO:0000313" key="7">
    <source>
        <dbReference type="Proteomes" id="UP001595533"/>
    </source>
</evidence>
<dbReference type="Proteomes" id="UP001595533">
    <property type="component" value="Unassembled WGS sequence"/>
</dbReference>
<organism evidence="6 7">
    <name type="scientific">Marinicella sediminis</name>
    <dbReference type="NCBI Taxonomy" id="1792834"/>
    <lineage>
        <taxon>Bacteria</taxon>
        <taxon>Pseudomonadati</taxon>
        <taxon>Pseudomonadota</taxon>
        <taxon>Gammaproteobacteria</taxon>
        <taxon>Lysobacterales</taxon>
        <taxon>Marinicellaceae</taxon>
        <taxon>Marinicella</taxon>
    </lineage>
</organism>
<comment type="caution">
    <text evidence="6">The sequence shown here is derived from an EMBL/GenBank/DDBJ whole genome shotgun (WGS) entry which is preliminary data.</text>
</comment>
<evidence type="ECO:0000313" key="6">
    <source>
        <dbReference type="EMBL" id="MFC3193848.1"/>
    </source>
</evidence>
<keyword evidence="3 4" id="KW-0998">Cell outer membrane</keyword>
<evidence type="ECO:0000256" key="1">
    <source>
        <dbReference type="ARBA" id="ARBA00022729"/>
    </source>
</evidence>
<accession>A0ABV7J6U0</accession>
<protein>
    <recommendedName>
        <fullName evidence="4">Outer membrane protein assembly factor BamB</fullName>
    </recommendedName>
</protein>
<dbReference type="PANTHER" id="PTHR34512:SF30">
    <property type="entry name" value="OUTER MEMBRANE PROTEIN ASSEMBLY FACTOR BAMB"/>
    <property type="match status" value="1"/>
</dbReference>
<dbReference type="InterPro" id="IPR018391">
    <property type="entry name" value="PQQ_b-propeller_rpt"/>
</dbReference>
<evidence type="ECO:0000259" key="5">
    <source>
        <dbReference type="Pfam" id="PF13360"/>
    </source>
</evidence>
<dbReference type="PROSITE" id="PS51257">
    <property type="entry name" value="PROKAR_LIPOPROTEIN"/>
    <property type="match status" value="1"/>
</dbReference>
<dbReference type="Pfam" id="PF13360">
    <property type="entry name" value="PQQ_2"/>
    <property type="match status" value="1"/>
</dbReference>
<gene>
    <name evidence="4 6" type="primary">bamB</name>
    <name evidence="6" type="ORF">ACFODZ_06315</name>
</gene>
<sequence>MKRIPVLLMIALLASCNKKDEVKPNELTDTAETGRFEVLWERKLESSDKAFGYKLIPAEKDGQLYVASQSGEVVSYNAATGAINWQVELETEISAGPGIGTTILVLGGPEGQVTALDIDTGSQLWQSRVTSEVLSPPVIDRNKVVIRTQDGRIYGFAIQNGERDWVFDTNIPNLTLRGNSTPVAKGGRIYIGFDNGKVAALNINDGSVLWQQNVINSQGKTEIDRIADIDGDIAVVATDLYLSSAADKTLSVATESGRVLWSQNVGSVTGVTVSRRSLYLTDNESTVHQLNRMDGSRGWTQGDLLNRGLTRPGFYLGDLLVADFAGYLHVLDGTSGAILNRKKTGDGPLFDAPLVVGDVIYTYNHDGRVMAMKYTQ</sequence>
<dbReference type="SMART" id="SM00564">
    <property type="entry name" value="PQQ"/>
    <property type="match status" value="6"/>
</dbReference>
<comment type="similarity">
    <text evidence="4">Belongs to the BamB family.</text>
</comment>
<dbReference type="SUPFAM" id="SSF50998">
    <property type="entry name" value="Quinoprotein alcohol dehydrogenase-like"/>
    <property type="match status" value="1"/>
</dbReference>
<keyword evidence="4" id="KW-0449">Lipoprotein</keyword>
<dbReference type="HAMAP" id="MF_00923">
    <property type="entry name" value="OM_assembly_BamB"/>
    <property type="match status" value="1"/>
</dbReference>
<dbReference type="InterPro" id="IPR011047">
    <property type="entry name" value="Quinoprotein_ADH-like_sf"/>
</dbReference>
<evidence type="ECO:0000256" key="4">
    <source>
        <dbReference type="HAMAP-Rule" id="MF_00923"/>
    </source>
</evidence>
<feature type="domain" description="Pyrrolo-quinoline quinone repeat" evidence="5">
    <location>
        <begin position="70"/>
        <end position="301"/>
    </location>
</feature>
<reference evidence="7" key="1">
    <citation type="journal article" date="2019" name="Int. J. Syst. Evol. Microbiol.">
        <title>The Global Catalogue of Microorganisms (GCM) 10K type strain sequencing project: providing services to taxonomists for standard genome sequencing and annotation.</title>
        <authorList>
            <consortium name="The Broad Institute Genomics Platform"/>
            <consortium name="The Broad Institute Genome Sequencing Center for Infectious Disease"/>
            <person name="Wu L."/>
            <person name="Ma J."/>
        </authorList>
    </citation>
    <scope>NUCLEOTIDE SEQUENCE [LARGE SCALE GENOMIC DNA]</scope>
    <source>
        <strain evidence="7">KCTC 42953</strain>
    </source>
</reference>
<keyword evidence="2 4" id="KW-0472">Membrane</keyword>
<dbReference type="InterPro" id="IPR017687">
    <property type="entry name" value="BamB"/>
</dbReference>
<dbReference type="InterPro" id="IPR002372">
    <property type="entry name" value="PQQ_rpt_dom"/>
</dbReference>
<dbReference type="PANTHER" id="PTHR34512">
    <property type="entry name" value="CELL SURFACE PROTEIN"/>
    <property type="match status" value="1"/>
</dbReference>
<dbReference type="RefSeq" id="WP_077411356.1">
    <property type="nucleotide sequence ID" value="NZ_JBHRTS010000003.1"/>
</dbReference>